<accession>A0A6J0MMR9</accession>
<feature type="domain" description="RNase H type-1" evidence="1">
    <location>
        <begin position="24"/>
        <end position="144"/>
    </location>
</feature>
<dbReference type="RefSeq" id="XP_018473787.1">
    <property type="nucleotide sequence ID" value="XM_018618285.1"/>
</dbReference>
<dbReference type="InterPro" id="IPR002156">
    <property type="entry name" value="RNaseH_domain"/>
</dbReference>
<evidence type="ECO:0000259" key="1">
    <source>
        <dbReference type="Pfam" id="PF13456"/>
    </source>
</evidence>
<evidence type="ECO:0000313" key="4">
    <source>
        <dbReference type="RefSeq" id="XP_056862207.1"/>
    </source>
</evidence>
<dbReference type="InterPro" id="IPR044730">
    <property type="entry name" value="RNase_H-like_dom_plant"/>
</dbReference>
<dbReference type="InterPro" id="IPR036397">
    <property type="entry name" value="RNaseH_sf"/>
</dbReference>
<organism evidence="2 3">
    <name type="scientific">Raphanus sativus</name>
    <name type="common">Radish</name>
    <name type="synonym">Raphanus raphanistrum var. sativus</name>
    <dbReference type="NCBI Taxonomy" id="3726"/>
    <lineage>
        <taxon>Eukaryota</taxon>
        <taxon>Viridiplantae</taxon>
        <taxon>Streptophyta</taxon>
        <taxon>Embryophyta</taxon>
        <taxon>Tracheophyta</taxon>
        <taxon>Spermatophyta</taxon>
        <taxon>Magnoliopsida</taxon>
        <taxon>eudicotyledons</taxon>
        <taxon>Gunneridae</taxon>
        <taxon>Pentapetalae</taxon>
        <taxon>rosids</taxon>
        <taxon>malvids</taxon>
        <taxon>Brassicales</taxon>
        <taxon>Brassicaceae</taxon>
        <taxon>Brassiceae</taxon>
        <taxon>Raphanus</taxon>
    </lineage>
</organism>
<dbReference type="CDD" id="cd06222">
    <property type="entry name" value="RNase_H_like"/>
    <property type="match status" value="1"/>
</dbReference>
<reference evidence="2" key="1">
    <citation type="journal article" date="2019" name="Database">
        <title>The radish genome database (RadishGD): an integrated information resource for radish genomics.</title>
        <authorList>
            <person name="Yu H.J."/>
            <person name="Baek S."/>
            <person name="Lee Y.J."/>
            <person name="Cho A."/>
            <person name="Mun J.H."/>
        </authorList>
    </citation>
    <scope>NUCLEOTIDE SEQUENCE [LARGE SCALE GENOMIC DNA]</scope>
    <source>
        <strain evidence="2">cv. WK10039</strain>
    </source>
</reference>
<dbReference type="Gene3D" id="3.30.420.10">
    <property type="entry name" value="Ribonuclease H-like superfamily/Ribonuclease H"/>
    <property type="match status" value="1"/>
</dbReference>
<keyword evidence="2" id="KW-1185">Reference proteome</keyword>
<dbReference type="KEGG" id="rsz:130509915"/>
<dbReference type="Proteomes" id="UP000504610">
    <property type="component" value="Chromosome 3"/>
</dbReference>
<dbReference type="PANTHER" id="PTHR47074">
    <property type="entry name" value="BNAC02G40300D PROTEIN"/>
    <property type="match status" value="1"/>
</dbReference>
<dbReference type="Pfam" id="PF13456">
    <property type="entry name" value="RVT_3"/>
    <property type="match status" value="1"/>
</dbReference>
<dbReference type="PANTHER" id="PTHR47074:SF53">
    <property type="entry name" value="REVERSE TRANSCRIPTASE-LIKE PROTEIN"/>
    <property type="match status" value="1"/>
</dbReference>
<proteinExistence type="predicted"/>
<dbReference type="KEGG" id="rsz:108845013"/>
<gene>
    <name evidence="3" type="primary">LOC108845013</name>
    <name evidence="4" type="synonym">LOC130509915</name>
</gene>
<dbReference type="GO" id="GO:0003676">
    <property type="term" value="F:nucleic acid binding"/>
    <property type="evidence" value="ECO:0007669"/>
    <property type="project" value="InterPro"/>
</dbReference>
<evidence type="ECO:0000313" key="3">
    <source>
        <dbReference type="RefSeq" id="XP_018473787.1"/>
    </source>
</evidence>
<dbReference type="RefSeq" id="XP_056862207.1">
    <property type="nucleotide sequence ID" value="XM_057006227.1"/>
</dbReference>
<dbReference type="InterPro" id="IPR012337">
    <property type="entry name" value="RNaseH-like_sf"/>
</dbReference>
<dbReference type="OrthoDB" id="1097030at2759"/>
<protein>
    <submittedName>
        <fullName evidence="3">Uncharacterized protein LOC108845013</fullName>
    </submittedName>
    <submittedName>
        <fullName evidence="4">Uncharacterized protein LOC130509915</fullName>
    </submittedName>
</protein>
<dbReference type="InterPro" id="IPR052929">
    <property type="entry name" value="RNase_H-like_EbsB-rel"/>
</dbReference>
<dbReference type="GeneID" id="108845013"/>
<reference evidence="3 4" key="2">
    <citation type="submission" date="2025-04" db="UniProtKB">
        <authorList>
            <consortium name="RefSeq"/>
        </authorList>
    </citation>
    <scope>IDENTIFICATION</scope>
    <source>
        <tissue evidence="3 4">Leaf</tissue>
    </source>
</reference>
<dbReference type="GO" id="GO:0004523">
    <property type="term" value="F:RNA-DNA hybrid ribonuclease activity"/>
    <property type="evidence" value="ECO:0007669"/>
    <property type="project" value="InterPro"/>
</dbReference>
<sequence>MENSDSLGITRSWQRPEPGMVKCNVHANWRNEGSLVGGAWISRDHQGNVLHHARDAFTSSPNRLAAELRCTIWALQSLKDLGYNNVIIGLDLKTAFQAISNAKLWPRYRHLLSQFDHLRRGFICVRFEHESTASNVIAHDIAQSVLRDGILRSYLALGGPAWLHNRIRNEASNVNC</sequence>
<evidence type="ECO:0000313" key="2">
    <source>
        <dbReference type="Proteomes" id="UP000504610"/>
    </source>
</evidence>
<name>A0A6J0MMR9_RAPSA</name>
<dbReference type="SUPFAM" id="SSF53098">
    <property type="entry name" value="Ribonuclease H-like"/>
    <property type="match status" value="1"/>
</dbReference>
<dbReference type="AlphaFoldDB" id="A0A6J0MMR9"/>